<dbReference type="AlphaFoldDB" id="A0A285JUY3"/>
<dbReference type="Proteomes" id="UP000219612">
    <property type="component" value="Unassembled WGS sequence"/>
</dbReference>
<keyword evidence="2" id="KW-1185">Reference proteome</keyword>
<protein>
    <submittedName>
        <fullName evidence="1">Uncharacterized protein</fullName>
    </submittedName>
</protein>
<dbReference type="EMBL" id="OBDY01000026">
    <property type="protein sequence ID" value="SNY64152.1"/>
    <property type="molecule type" value="Genomic_DNA"/>
</dbReference>
<reference evidence="1 2" key="1">
    <citation type="submission" date="2017-09" db="EMBL/GenBank/DDBJ databases">
        <authorList>
            <person name="Ehlers B."/>
            <person name="Leendertz F.H."/>
        </authorList>
    </citation>
    <scope>NUCLEOTIDE SEQUENCE [LARGE SCALE GENOMIC DNA]</scope>
    <source>
        <strain evidence="1 2">CGMCC 4.6857</strain>
    </source>
</reference>
<gene>
    <name evidence="1" type="ORF">SAMN05421748_12653</name>
</gene>
<organism evidence="1 2">
    <name type="scientific">Paractinoplanes atraurantiacus</name>
    <dbReference type="NCBI Taxonomy" id="1036182"/>
    <lineage>
        <taxon>Bacteria</taxon>
        <taxon>Bacillati</taxon>
        <taxon>Actinomycetota</taxon>
        <taxon>Actinomycetes</taxon>
        <taxon>Micromonosporales</taxon>
        <taxon>Micromonosporaceae</taxon>
        <taxon>Paractinoplanes</taxon>
    </lineage>
</organism>
<name>A0A285JUY3_9ACTN</name>
<sequence length="162" mass="18172">MPVDDPQLSQLLHDLDDRDSLEFPADYDHRRTRARFEQLAQRLNADFGCQCRVDRDVQDASLRGRIDIPATAATTGRPLVVSVSNFGDLAVLSVDNPGVWTDAEAAALLHPDDALRVETVLTGLGYAFVPEEPLWAPYDGVWDPAVFGPSKPTWWIRYFDYL</sequence>
<proteinExistence type="predicted"/>
<evidence type="ECO:0000313" key="1">
    <source>
        <dbReference type="EMBL" id="SNY64152.1"/>
    </source>
</evidence>
<evidence type="ECO:0000313" key="2">
    <source>
        <dbReference type="Proteomes" id="UP000219612"/>
    </source>
</evidence>
<dbReference type="OrthoDB" id="3283561at2"/>
<accession>A0A285JUY3</accession>
<dbReference type="RefSeq" id="WP_097327039.1">
    <property type="nucleotide sequence ID" value="NZ_OBDY01000026.1"/>
</dbReference>